<name>A0AA35M4N0_9HYPO</name>
<feature type="non-terminal residue" evidence="1">
    <location>
        <position position="113"/>
    </location>
</feature>
<comment type="caution">
    <text evidence="1">The sequence shown here is derived from an EMBL/GenBank/DDBJ whole genome shotgun (WGS) entry which is preliminary data.</text>
</comment>
<gene>
    <name evidence="1" type="ORF">CCHLO57077_00001617</name>
</gene>
<dbReference type="AlphaFoldDB" id="A0AA35M4N0"/>
<keyword evidence="2" id="KW-1185">Reference proteome</keyword>
<evidence type="ECO:0000313" key="2">
    <source>
        <dbReference type="Proteomes" id="UP001160390"/>
    </source>
</evidence>
<organism evidence="1 2">
    <name type="scientific">Clonostachys chloroleuca</name>
    <dbReference type="NCBI Taxonomy" id="1926264"/>
    <lineage>
        <taxon>Eukaryota</taxon>
        <taxon>Fungi</taxon>
        <taxon>Dikarya</taxon>
        <taxon>Ascomycota</taxon>
        <taxon>Pezizomycotina</taxon>
        <taxon>Sordariomycetes</taxon>
        <taxon>Hypocreomycetidae</taxon>
        <taxon>Hypocreales</taxon>
        <taxon>Bionectriaceae</taxon>
        <taxon>Clonostachys</taxon>
    </lineage>
</organism>
<reference evidence="1" key="1">
    <citation type="submission" date="2023-01" db="EMBL/GenBank/DDBJ databases">
        <authorList>
            <person name="Piombo E."/>
        </authorList>
    </citation>
    <scope>NUCLEOTIDE SEQUENCE</scope>
</reference>
<accession>A0AA35M4N0</accession>
<proteinExistence type="predicted"/>
<protein>
    <submittedName>
        <fullName evidence="1">Uncharacterized protein</fullName>
    </submittedName>
</protein>
<dbReference type="Proteomes" id="UP001160390">
    <property type="component" value="Unassembled WGS sequence"/>
</dbReference>
<evidence type="ECO:0000313" key="1">
    <source>
        <dbReference type="EMBL" id="CAI6090019.1"/>
    </source>
</evidence>
<dbReference type="EMBL" id="CABFNP030001012">
    <property type="protein sequence ID" value="CAI6090019.1"/>
    <property type="molecule type" value="Genomic_DNA"/>
</dbReference>
<sequence>MAWQMLACYDRSTWSPAPTCSTGRNIEIEVESALLKTALQSDVAQLMDRYTLAQHRYICFQIASLCPFHIDRHQWGIQPGLDLVDSETVSITWLSRIFFNGACASTVTFHHAP</sequence>